<keyword evidence="9 10" id="KW-0472">Membrane</keyword>
<feature type="domain" description="Major facilitator superfamily (MFS) profile" evidence="11">
    <location>
        <begin position="7"/>
        <end position="400"/>
    </location>
</feature>
<keyword evidence="8 10" id="KW-1133">Transmembrane helix</keyword>
<sequence length="423" mass="47745">MNRTKHVIAKMRVYSFLYYFTWSVTFILYTLWLSEVIGLNSVSIGTVFAVNGVFAVCAKPVYGYILDRSGMSKNILYFIGLISVAMAPFFIYIYKPLLINYTPIGIVAGSIFLSLGWYAGVAANESYMDRISRLYGTEFGRIRMLGSIGSTVGASVSGILFNISPNINLVVSSATAAIMLLILLSIKIDETIIERTTVISTEKIKPRDIATLLQERKFWMFALYVAGVVWVMFVAEQQFPRFFVTFFKTKELGNEWYGYMMTVKNGIEFFSMLTAPIIVNRLGAKNALILCGILIGFRLILCGLVHNYIAISILKTLYGMEMALLLVSVFKYIADNFHAKFNATMYLLGYQTMVYVGSTIISAPVGHFYDAYGFEQTYFFMGIFALTFTIISYFTLSGKSYDEAERKHKPHQFNKTPIDVKAK</sequence>
<keyword evidence="7 10" id="KW-0812">Transmembrane</keyword>
<evidence type="ECO:0000256" key="8">
    <source>
        <dbReference type="ARBA" id="ARBA00022989"/>
    </source>
</evidence>
<dbReference type="InterPro" id="IPR000576">
    <property type="entry name" value="LacY/RafB_perm_fam"/>
</dbReference>
<feature type="transmembrane region" description="Helical" evidence="10">
    <location>
        <begin position="287"/>
        <end position="311"/>
    </location>
</feature>
<dbReference type="InterPro" id="IPR018457">
    <property type="entry name" value="LacY/RafB_perm_fam_CS"/>
</dbReference>
<keyword evidence="13" id="KW-1185">Reference proteome</keyword>
<evidence type="ECO:0000313" key="13">
    <source>
        <dbReference type="Proteomes" id="UP001205357"/>
    </source>
</evidence>
<evidence type="ECO:0000256" key="2">
    <source>
        <dbReference type="ARBA" id="ARBA00008980"/>
    </source>
</evidence>
<feature type="transmembrane region" description="Helical" evidence="10">
    <location>
        <begin position="12"/>
        <end position="32"/>
    </location>
</feature>
<keyword evidence="3" id="KW-0813">Transport</keyword>
<feature type="transmembrane region" description="Helical" evidence="10">
    <location>
        <begin position="100"/>
        <end position="121"/>
    </location>
</feature>
<protein>
    <submittedName>
        <fullName evidence="12">Oligosaccharide MFS transporter</fullName>
    </submittedName>
</protein>
<dbReference type="InterPro" id="IPR036259">
    <property type="entry name" value="MFS_trans_sf"/>
</dbReference>
<comment type="similarity">
    <text evidence="2">Belongs to the major facilitator superfamily. Oligosaccharide:H(+) symporter (OHS) (TC 2.A.1.5) family.</text>
</comment>
<keyword evidence="5" id="KW-0997">Cell inner membrane</keyword>
<name>A0ABT2E161_9ENTR</name>
<dbReference type="PROSITE" id="PS50850">
    <property type="entry name" value="MFS"/>
    <property type="match status" value="1"/>
</dbReference>
<proteinExistence type="inferred from homology"/>
<dbReference type="InterPro" id="IPR020846">
    <property type="entry name" value="MFS_dom"/>
</dbReference>
<gene>
    <name evidence="12" type="ORF">MUU47_10570</name>
</gene>
<evidence type="ECO:0000313" key="12">
    <source>
        <dbReference type="EMBL" id="MCS2161555.1"/>
    </source>
</evidence>
<feature type="transmembrane region" description="Helical" evidence="10">
    <location>
        <begin position="317"/>
        <end position="334"/>
    </location>
</feature>
<dbReference type="PROSITE" id="PS00897">
    <property type="entry name" value="LACY_2"/>
    <property type="match status" value="1"/>
</dbReference>
<feature type="transmembrane region" description="Helical" evidence="10">
    <location>
        <begin position="167"/>
        <end position="186"/>
    </location>
</feature>
<feature type="transmembrane region" description="Helical" evidence="10">
    <location>
        <begin position="74"/>
        <end position="94"/>
    </location>
</feature>
<comment type="caution">
    <text evidence="12">The sequence shown here is derived from an EMBL/GenBank/DDBJ whole genome shotgun (WGS) entry which is preliminary data.</text>
</comment>
<keyword evidence="4" id="KW-1003">Cell membrane</keyword>
<evidence type="ECO:0000256" key="6">
    <source>
        <dbReference type="ARBA" id="ARBA00022597"/>
    </source>
</evidence>
<dbReference type="PRINTS" id="PR00174">
    <property type="entry name" value="LACYSMPORT"/>
</dbReference>
<dbReference type="RefSeq" id="WP_258988154.1">
    <property type="nucleotide sequence ID" value="NZ_JALIGE010000072.1"/>
</dbReference>
<dbReference type="Pfam" id="PF01306">
    <property type="entry name" value="LacY_symp"/>
    <property type="match status" value="1"/>
</dbReference>
<evidence type="ECO:0000256" key="10">
    <source>
        <dbReference type="SAM" id="Phobius"/>
    </source>
</evidence>
<comment type="subcellular location">
    <subcellularLocation>
        <location evidence="1">Cell inner membrane</location>
        <topology evidence="1">Multi-pass membrane protein</topology>
    </subcellularLocation>
</comment>
<evidence type="ECO:0000256" key="5">
    <source>
        <dbReference type="ARBA" id="ARBA00022519"/>
    </source>
</evidence>
<dbReference type="EMBL" id="JALIGE010000072">
    <property type="protein sequence ID" value="MCS2161555.1"/>
    <property type="molecule type" value="Genomic_DNA"/>
</dbReference>
<dbReference type="PANTHER" id="PTHR23522:SF10">
    <property type="entry name" value="3-PHENYLPROPIONIC ACID TRANSPORTER-RELATED"/>
    <property type="match status" value="1"/>
</dbReference>
<reference evidence="12 13" key="1">
    <citation type="submission" date="2022-04" db="EMBL/GenBank/DDBJ databases">
        <title>Proposal of a three novel species of Scandinavium, Scandinavium hiltneri, Scandinavium manionii, Scandinavium tedordense.</title>
        <authorList>
            <person name="Maddock D.W."/>
            <person name="Brady C.L."/>
            <person name="Denman S."/>
            <person name="Arnold D."/>
        </authorList>
    </citation>
    <scope>NUCLEOTIDE SEQUENCE [LARGE SCALE GENOMIC DNA]</scope>
    <source>
        <strain evidence="12 13">H11S7</strain>
    </source>
</reference>
<evidence type="ECO:0000256" key="1">
    <source>
        <dbReference type="ARBA" id="ARBA00004429"/>
    </source>
</evidence>
<feature type="transmembrane region" description="Helical" evidence="10">
    <location>
        <begin position="142"/>
        <end position="161"/>
    </location>
</feature>
<feature type="transmembrane region" description="Helical" evidence="10">
    <location>
        <begin position="377"/>
        <end position="396"/>
    </location>
</feature>
<evidence type="ECO:0000256" key="4">
    <source>
        <dbReference type="ARBA" id="ARBA00022475"/>
    </source>
</evidence>
<evidence type="ECO:0000256" key="7">
    <source>
        <dbReference type="ARBA" id="ARBA00022692"/>
    </source>
</evidence>
<feature type="transmembrane region" description="Helical" evidence="10">
    <location>
        <begin position="256"/>
        <end position="275"/>
    </location>
</feature>
<feature type="transmembrane region" description="Helical" evidence="10">
    <location>
        <begin position="44"/>
        <end position="62"/>
    </location>
</feature>
<feature type="transmembrane region" description="Helical" evidence="10">
    <location>
        <begin position="218"/>
        <end position="236"/>
    </location>
</feature>
<evidence type="ECO:0000256" key="3">
    <source>
        <dbReference type="ARBA" id="ARBA00022448"/>
    </source>
</evidence>
<accession>A0ABT2E161</accession>
<dbReference type="Gene3D" id="1.20.1250.20">
    <property type="entry name" value="MFS general substrate transporter like domains"/>
    <property type="match status" value="2"/>
</dbReference>
<evidence type="ECO:0000256" key="9">
    <source>
        <dbReference type="ARBA" id="ARBA00023136"/>
    </source>
</evidence>
<dbReference type="PANTHER" id="PTHR23522">
    <property type="entry name" value="BLL5896 PROTEIN"/>
    <property type="match status" value="1"/>
</dbReference>
<organism evidence="12 13">
    <name type="scientific">Scandinavium hiltneri</name>
    <dbReference type="NCBI Taxonomy" id="2926519"/>
    <lineage>
        <taxon>Bacteria</taxon>
        <taxon>Pseudomonadati</taxon>
        <taxon>Pseudomonadota</taxon>
        <taxon>Gammaproteobacteria</taxon>
        <taxon>Enterobacterales</taxon>
        <taxon>Enterobacteriaceae</taxon>
        <taxon>Scandinavium</taxon>
    </lineage>
</organism>
<evidence type="ECO:0000259" key="11">
    <source>
        <dbReference type="PROSITE" id="PS50850"/>
    </source>
</evidence>
<dbReference type="NCBIfam" id="TIGR00882">
    <property type="entry name" value="2A0105"/>
    <property type="match status" value="1"/>
</dbReference>
<keyword evidence="6" id="KW-0762">Sugar transport</keyword>
<dbReference type="SUPFAM" id="SSF103473">
    <property type="entry name" value="MFS general substrate transporter"/>
    <property type="match status" value="1"/>
</dbReference>
<dbReference type="Proteomes" id="UP001205357">
    <property type="component" value="Unassembled WGS sequence"/>
</dbReference>
<feature type="transmembrane region" description="Helical" evidence="10">
    <location>
        <begin position="346"/>
        <end position="365"/>
    </location>
</feature>